<comment type="cofactor">
    <cofactor evidence="3">
        <name>Co(2+)</name>
        <dbReference type="ChEBI" id="CHEBI:48828"/>
    </cofactor>
</comment>
<dbReference type="RefSeq" id="XP_003671949.1">
    <property type="nucleotide sequence ID" value="XM_003671901.1"/>
</dbReference>
<evidence type="ECO:0000256" key="10">
    <source>
        <dbReference type="ARBA" id="ARBA00022801"/>
    </source>
</evidence>
<evidence type="ECO:0000256" key="11">
    <source>
        <dbReference type="ARBA" id="ARBA00022842"/>
    </source>
</evidence>
<dbReference type="OrthoDB" id="10254258at2759"/>
<evidence type="ECO:0000256" key="4">
    <source>
        <dbReference type="ARBA" id="ARBA00001946"/>
    </source>
</evidence>
<name>G0WFZ5_NAUDC</name>
<dbReference type="AlphaFoldDB" id="G0WFZ5"/>
<dbReference type="Proteomes" id="UP000000689">
    <property type="component" value="Chromosome 9"/>
</dbReference>
<dbReference type="PANTHER" id="PTHR11845">
    <property type="entry name" value="5'-DEOXYNUCLEOTIDASE HDDC2"/>
    <property type="match status" value="1"/>
</dbReference>
<gene>
    <name evidence="14" type="primary">NDAI0I01370</name>
    <name evidence="14" type="ordered locus">NDAI_0I01370</name>
</gene>
<dbReference type="SUPFAM" id="SSF109604">
    <property type="entry name" value="HD-domain/PDEase-like"/>
    <property type="match status" value="1"/>
</dbReference>
<sequence length="218" mass="25718">MSSWKPEDHIPPQIKRILSKRNPNHVLAFLSITQLLKLQKRTGWINNGITNAESISDHMYRMGVMSMLIKNPNVNRDKCVRISLVHDIAESLVGDITPMDPMTKEEKHHREFETVKYLANELIKPYNEIAAKEIIEDWLTYENGIGLEGKYTKDLDKYEMLIQCFEYEQQYNGEKNLDQFYGCANVIQTEEIKQWTKDLLEEREAYFHELTKKNHQEL</sequence>
<dbReference type="GO" id="GO:0005737">
    <property type="term" value="C:cytoplasm"/>
    <property type="evidence" value="ECO:0007669"/>
    <property type="project" value="TreeGrafter"/>
</dbReference>
<dbReference type="GO" id="GO:0009159">
    <property type="term" value="P:deoxyribonucleoside monophosphate catabolic process"/>
    <property type="evidence" value="ECO:0007669"/>
    <property type="project" value="EnsemblFungi"/>
</dbReference>
<keyword evidence="10" id="KW-0378">Hydrolase</keyword>
<evidence type="ECO:0000256" key="6">
    <source>
        <dbReference type="ARBA" id="ARBA00009999"/>
    </source>
</evidence>
<dbReference type="GO" id="GO:0008253">
    <property type="term" value="F:5'-nucleotidase activity"/>
    <property type="evidence" value="ECO:0007669"/>
    <property type="project" value="EnsemblFungi"/>
</dbReference>
<evidence type="ECO:0000259" key="13">
    <source>
        <dbReference type="PROSITE" id="PS51831"/>
    </source>
</evidence>
<keyword evidence="9" id="KW-0479">Metal-binding</keyword>
<dbReference type="PANTHER" id="PTHR11845:SF13">
    <property type="entry name" value="5'-DEOXYNUCLEOTIDASE HDDC2"/>
    <property type="match status" value="1"/>
</dbReference>
<evidence type="ECO:0000256" key="1">
    <source>
        <dbReference type="ARBA" id="ARBA00001638"/>
    </source>
</evidence>
<reference evidence="14 15" key="1">
    <citation type="journal article" date="2011" name="Proc. Natl. Acad. Sci. U.S.A.">
        <title>Evolutionary erosion of yeast sex chromosomes by mating-type switching accidents.</title>
        <authorList>
            <person name="Gordon J.L."/>
            <person name="Armisen D."/>
            <person name="Proux-Wera E."/>
            <person name="Oheigeartaigh S.S."/>
            <person name="Byrne K.P."/>
            <person name="Wolfe K.H."/>
        </authorList>
    </citation>
    <scope>NUCLEOTIDE SEQUENCE [LARGE SCALE GENOMIC DNA]</scope>
    <source>
        <strain evidence="15">ATCC 10597 / BCRC 20456 / CBS 421 / NBRC 0211 / NRRL Y-12639</strain>
    </source>
</reference>
<evidence type="ECO:0000313" key="14">
    <source>
        <dbReference type="EMBL" id="CCD26706.1"/>
    </source>
</evidence>
<evidence type="ECO:0000256" key="5">
    <source>
        <dbReference type="ARBA" id="ARBA00004074"/>
    </source>
</evidence>
<dbReference type="InterPro" id="IPR039356">
    <property type="entry name" value="YfbR/HDDC2"/>
</dbReference>
<dbReference type="eggNOG" id="KOG3197">
    <property type="taxonomic scope" value="Eukaryota"/>
</dbReference>
<dbReference type="HOGENOM" id="CLU_039453_2_0_1"/>
<evidence type="ECO:0000256" key="8">
    <source>
        <dbReference type="ARBA" id="ARBA00012964"/>
    </source>
</evidence>
<feature type="domain" description="HD" evidence="13">
    <location>
        <begin position="55"/>
        <end position="161"/>
    </location>
</feature>
<keyword evidence="15" id="KW-1185">Reference proteome</keyword>
<dbReference type="Gene3D" id="1.10.3210.10">
    <property type="entry name" value="Hypothetical protein af1432"/>
    <property type="match status" value="1"/>
</dbReference>
<evidence type="ECO:0000313" key="15">
    <source>
        <dbReference type="Proteomes" id="UP000000689"/>
    </source>
</evidence>
<evidence type="ECO:0000256" key="9">
    <source>
        <dbReference type="ARBA" id="ARBA00022723"/>
    </source>
</evidence>
<dbReference type="Pfam" id="PF13023">
    <property type="entry name" value="HD_3"/>
    <property type="match status" value="1"/>
</dbReference>
<dbReference type="SMART" id="SM00471">
    <property type="entry name" value="HDc"/>
    <property type="match status" value="1"/>
</dbReference>
<comment type="function">
    <text evidence="5">Catalyzes the dephosphorylation of the nucleoside 5'-monophosphates deoxyadenosine monophosphate (dAMP), deoxycytidine monophosphate (dCMP), deoxyguanosine monophosphate (dGMP) and deoxythymidine monophosphate (dTMP).</text>
</comment>
<comment type="similarity">
    <text evidence="6">Belongs to the HDDC2 family.</text>
</comment>
<evidence type="ECO:0000256" key="2">
    <source>
        <dbReference type="ARBA" id="ARBA00001936"/>
    </source>
</evidence>
<dbReference type="PROSITE" id="PS51831">
    <property type="entry name" value="HD"/>
    <property type="match status" value="1"/>
</dbReference>
<dbReference type="GO" id="GO:0046872">
    <property type="term" value="F:metal ion binding"/>
    <property type="evidence" value="ECO:0007669"/>
    <property type="project" value="UniProtKB-KW"/>
</dbReference>
<dbReference type="GeneID" id="11493560"/>
<dbReference type="EMBL" id="HE580275">
    <property type="protein sequence ID" value="CCD26706.1"/>
    <property type="molecule type" value="Genomic_DNA"/>
</dbReference>
<dbReference type="InterPro" id="IPR006674">
    <property type="entry name" value="HD_domain"/>
</dbReference>
<comment type="cofactor">
    <cofactor evidence="4">
        <name>Mg(2+)</name>
        <dbReference type="ChEBI" id="CHEBI:18420"/>
    </cofactor>
</comment>
<dbReference type="GO" id="GO:0002953">
    <property type="term" value="F:5'-deoxynucleotidase activity"/>
    <property type="evidence" value="ECO:0007669"/>
    <property type="project" value="UniProtKB-EC"/>
</dbReference>
<evidence type="ECO:0000256" key="3">
    <source>
        <dbReference type="ARBA" id="ARBA00001941"/>
    </source>
</evidence>
<comment type="subunit">
    <text evidence="7">Homodimer.</text>
</comment>
<comment type="catalytic activity">
    <reaction evidence="1">
        <text>a 2'-deoxyribonucleoside 5'-phosphate + H2O = a 2'-deoxyribonucleoside + phosphate</text>
        <dbReference type="Rhea" id="RHEA:36167"/>
        <dbReference type="ChEBI" id="CHEBI:15377"/>
        <dbReference type="ChEBI" id="CHEBI:18274"/>
        <dbReference type="ChEBI" id="CHEBI:43474"/>
        <dbReference type="ChEBI" id="CHEBI:65317"/>
        <dbReference type="EC" id="3.1.3.89"/>
    </reaction>
</comment>
<evidence type="ECO:0000256" key="7">
    <source>
        <dbReference type="ARBA" id="ARBA00011738"/>
    </source>
</evidence>
<keyword evidence="11" id="KW-0460">Magnesium</keyword>
<comment type="cofactor">
    <cofactor evidence="2">
        <name>Mn(2+)</name>
        <dbReference type="ChEBI" id="CHEBI:29035"/>
    </cofactor>
</comment>
<accession>G0WFZ5</accession>
<dbReference type="FunFam" id="1.10.3210.10:FF:000011">
    <property type="entry name" value="HD domain-containing protein 2"/>
    <property type="match status" value="1"/>
</dbReference>
<dbReference type="OMA" id="VEYREQG"/>
<protein>
    <recommendedName>
        <fullName evidence="8">5'-deoxynucleotidase</fullName>
        <ecNumber evidence="8">3.1.3.89</ecNumber>
    </recommendedName>
</protein>
<dbReference type="InterPro" id="IPR003607">
    <property type="entry name" value="HD/PDEase_dom"/>
</dbReference>
<proteinExistence type="inferred from homology"/>
<organism evidence="14 15">
    <name type="scientific">Naumovozyma dairenensis (strain ATCC 10597 / BCRC 20456 / CBS 421 / NBRC 0211 / NRRL Y-12639)</name>
    <name type="common">Saccharomyces dairenensis</name>
    <dbReference type="NCBI Taxonomy" id="1071378"/>
    <lineage>
        <taxon>Eukaryota</taxon>
        <taxon>Fungi</taxon>
        <taxon>Dikarya</taxon>
        <taxon>Ascomycota</taxon>
        <taxon>Saccharomycotina</taxon>
        <taxon>Saccharomycetes</taxon>
        <taxon>Saccharomycetales</taxon>
        <taxon>Saccharomycetaceae</taxon>
        <taxon>Naumovozyma</taxon>
    </lineage>
</organism>
<keyword evidence="12" id="KW-0170">Cobalt</keyword>
<evidence type="ECO:0000256" key="12">
    <source>
        <dbReference type="ARBA" id="ARBA00023285"/>
    </source>
</evidence>
<dbReference type="KEGG" id="ndi:NDAI_0I01370"/>
<dbReference type="STRING" id="1071378.G0WFZ5"/>
<dbReference type="EC" id="3.1.3.89" evidence="8"/>